<reference evidence="1 2" key="1">
    <citation type="submission" date="2024-11" db="EMBL/GenBank/DDBJ databases">
        <authorList>
            <person name="Lucas J.A."/>
        </authorList>
    </citation>
    <scope>NUCLEOTIDE SEQUENCE [LARGE SCALE GENOMIC DNA]</scope>
    <source>
        <strain evidence="1 2">Z 5.4</strain>
    </source>
</reference>
<dbReference type="Proteomes" id="UP001623041">
    <property type="component" value="Unassembled WGS sequence"/>
</dbReference>
<name>A0ABW8RJQ1_9BACI</name>
<accession>A0ABW8RJQ1</accession>
<evidence type="ECO:0000313" key="1">
    <source>
        <dbReference type="EMBL" id="MFK9093739.1"/>
    </source>
</evidence>
<keyword evidence="2" id="KW-1185">Reference proteome</keyword>
<proteinExistence type="predicted"/>
<sequence>MKKEMMLVIVSFFLLSITAITGVYAVEEKAKVITISEEKADISGDGIEEVILLKGVPYQDDDSYLKEIYIEVAGSNGKVITFPLESGSKAALQLTDLNHDGIKDIFANVLTGGSGGIVNNYLYSLKNFVHTDLTIPEPLEMDAKFLNGYKAVIKLKQTGKSYLFDLKDRKKYYKKLGFYYKGKLNEPTELSVNPYNSLKPIPIGDGNMGLKGMQRVTGAANADTIALVESTWTYKNGQWKLLSSDVKQEKIK</sequence>
<evidence type="ECO:0008006" key="3">
    <source>
        <dbReference type="Google" id="ProtNLM"/>
    </source>
</evidence>
<gene>
    <name evidence="1" type="ORF">ACJEBI_19935</name>
</gene>
<protein>
    <recommendedName>
        <fullName evidence="3">VCBS repeat-containing protein</fullName>
    </recommendedName>
</protein>
<organism evidence="1 2">
    <name type="scientific">Bacillus salipaludis</name>
    <dbReference type="NCBI Taxonomy" id="2547811"/>
    <lineage>
        <taxon>Bacteria</taxon>
        <taxon>Bacillati</taxon>
        <taxon>Bacillota</taxon>
        <taxon>Bacilli</taxon>
        <taxon>Bacillales</taxon>
        <taxon>Bacillaceae</taxon>
        <taxon>Bacillus</taxon>
    </lineage>
</organism>
<evidence type="ECO:0000313" key="2">
    <source>
        <dbReference type="Proteomes" id="UP001623041"/>
    </source>
</evidence>
<dbReference type="RefSeq" id="WP_406582231.1">
    <property type="nucleotide sequence ID" value="NZ_JBJHQH010000016.1"/>
</dbReference>
<comment type="caution">
    <text evidence="1">The sequence shown here is derived from an EMBL/GenBank/DDBJ whole genome shotgun (WGS) entry which is preliminary data.</text>
</comment>
<dbReference type="EMBL" id="JBJHQH010000016">
    <property type="protein sequence ID" value="MFK9093739.1"/>
    <property type="molecule type" value="Genomic_DNA"/>
</dbReference>